<dbReference type="InterPro" id="IPR013320">
    <property type="entry name" value="ConA-like_dom_sf"/>
</dbReference>
<dbReference type="SUPFAM" id="SSF49899">
    <property type="entry name" value="Concanavalin A-like lectins/glucanases"/>
    <property type="match status" value="1"/>
</dbReference>
<dbReference type="RefSeq" id="WP_089908806.1">
    <property type="nucleotide sequence ID" value="NZ_FOBB01000002.1"/>
</dbReference>
<protein>
    <submittedName>
        <fullName evidence="3">Carbohydrate binding module (Family 6)</fullName>
    </submittedName>
</protein>
<name>A0A1H7PMD2_9BACT</name>
<dbReference type="InterPro" id="IPR006584">
    <property type="entry name" value="Cellulose-bd_IV"/>
</dbReference>
<dbReference type="GO" id="GO:0004553">
    <property type="term" value="F:hydrolase activity, hydrolyzing O-glycosyl compounds"/>
    <property type="evidence" value="ECO:0007669"/>
    <property type="project" value="UniProtKB-ARBA"/>
</dbReference>
<dbReference type="OrthoDB" id="654858at2"/>
<dbReference type="Gene3D" id="2.60.120.260">
    <property type="entry name" value="Galactose-binding domain-like"/>
    <property type="match status" value="1"/>
</dbReference>
<organism evidence="3 4">
    <name type="scientific">Chitinophaga rupis</name>
    <dbReference type="NCBI Taxonomy" id="573321"/>
    <lineage>
        <taxon>Bacteria</taxon>
        <taxon>Pseudomonadati</taxon>
        <taxon>Bacteroidota</taxon>
        <taxon>Chitinophagia</taxon>
        <taxon>Chitinophagales</taxon>
        <taxon>Chitinophagaceae</taxon>
        <taxon>Chitinophaga</taxon>
    </lineage>
</organism>
<accession>A0A1H7PMD2</accession>
<keyword evidence="4" id="KW-1185">Reference proteome</keyword>
<evidence type="ECO:0000313" key="4">
    <source>
        <dbReference type="Proteomes" id="UP000198984"/>
    </source>
</evidence>
<dbReference type="AlphaFoldDB" id="A0A1H7PMD2"/>
<dbReference type="CDD" id="cd04080">
    <property type="entry name" value="CBM6_cellulase-like"/>
    <property type="match status" value="1"/>
</dbReference>
<evidence type="ECO:0000256" key="1">
    <source>
        <dbReference type="ARBA" id="ARBA00022729"/>
    </source>
</evidence>
<dbReference type="Gene3D" id="2.60.120.560">
    <property type="entry name" value="Exo-inulinase, domain 1"/>
    <property type="match status" value="2"/>
</dbReference>
<dbReference type="InterPro" id="IPR010496">
    <property type="entry name" value="AL/BT2_dom"/>
</dbReference>
<dbReference type="GO" id="GO:0030246">
    <property type="term" value="F:carbohydrate binding"/>
    <property type="evidence" value="ECO:0007669"/>
    <property type="project" value="InterPro"/>
</dbReference>
<dbReference type="InterPro" id="IPR005084">
    <property type="entry name" value="CBM6"/>
</dbReference>
<keyword evidence="1" id="KW-0732">Signal</keyword>
<dbReference type="Pfam" id="PF06439">
    <property type="entry name" value="3keto-disac_hyd"/>
    <property type="match status" value="1"/>
</dbReference>
<dbReference type="SUPFAM" id="SSF49785">
    <property type="entry name" value="Galactose-binding domain-like"/>
    <property type="match status" value="1"/>
</dbReference>
<evidence type="ECO:0000259" key="2">
    <source>
        <dbReference type="PROSITE" id="PS51175"/>
    </source>
</evidence>
<evidence type="ECO:0000313" key="3">
    <source>
        <dbReference type="EMBL" id="SEL36991.1"/>
    </source>
</evidence>
<gene>
    <name evidence="3" type="ORF">SAMN04488505_102123</name>
</gene>
<dbReference type="GO" id="GO:0005975">
    <property type="term" value="P:carbohydrate metabolic process"/>
    <property type="evidence" value="ECO:0007669"/>
    <property type="project" value="UniProtKB-ARBA"/>
</dbReference>
<dbReference type="Proteomes" id="UP000198984">
    <property type="component" value="Unassembled WGS sequence"/>
</dbReference>
<sequence length="494" mass="53358">MWQDNKATLQWYRQVTTVTAAANYTAEFNMKEMSRGGNDARFGAVFSYMDENTFGSALLSSFSNTLETDIKVNGASTGVNSIPLPAGWDYQKWHVIRVEKEGSTFRIYVDGMLKSTRTANITAAGKIGVTTYNDHAGFGYTAFSNRVNGSGVFSFNKPVPGTIPAVHYNEGGEGVGYHDLTNENTGGKYRSDNVDIRDCEEGGENIGWNQTGEWYQYNVNVQSTGPYHLGLRYATTFTSCKVRVYCDGADVSGIVVIPATGAWSTWRTAVLKNLNLPAGNHTIRLETVEGEFDFSTLKFESGTTTLPSGSDNFDSGSFSGLWNYDNGSFSISSGRAAINGFGKRAMGNVGWTDYTVEADVQCPSAGNGGLIFRVRNPAAGEFGTSNAVSSDYLQGYYAGIEAGGIVLGKQNYNWTTLAYQAQALSAGQSYKLRAVLNGANIKIYLNDMITPVIDYTDPAPIISGKAGIRAHAADMSFDNFLIFSGTGMTLVSAK</sequence>
<dbReference type="PROSITE" id="PS51175">
    <property type="entry name" value="CBM6"/>
    <property type="match status" value="1"/>
</dbReference>
<dbReference type="InterPro" id="IPR008979">
    <property type="entry name" value="Galactose-bd-like_sf"/>
</dbReference>
<feature type="domain" description="CBM6" evidence="2">
    <location>
        <begin position="175"/>
        <end position="300"/>
    </location>
</feature>
<dbReference type="EMBL" id="FOBB01000002">
    <property type="protein sequence ID" value="SEL36991.1"/>
    <property type="molecule type" value="Genomic_DNA"/>
</dbReference>
<dbReference type="STRING" id="573321.SAMN04488505_102123"/>
<dbReference type="Pfam" id="PF03422">
    <property type="entry name" value="CBM_6"/>
    <property type="match status" value="1"/>
</dbReference>
<proteinExistence type="predicted"/>
<reference evidence="3 4" key="1">
    <citation type="submission" date="2016-10" db="EMBL/GenBank/DDBJ databases">
        <authorList>
            <person name="de Groot N.N."/>
        </authorList>
    </citation>
    <scope>NUCLEOTIDE SEQUENCE [LARGE SCALE GENOMIC DNA]</scope>
    <source>
        <strain evidence="3 4">DSM 21039</strain>
    </source>
</reference>
<dbReference type="SMART" id="SM00606">
    <property type="entry name" value="CBD_IV"/>
    <property type="match status" value="1"/>
</dbReference>